<dbReference type="EMBL" id="VOXD01000010">
    <property type="protein sequence ID" value="TXF89899.1"/>
    <property type="molecule type" value="Genomic_DNA"/>
</dbReference>
<dbReference type="RefSeq" id="WP_147930219.1">
    <property type="nucleotide sequence ID" value="NZ_VOXD01000010.1"/>
</dbReference>
<dbReference type="Proteomes" id="UP000321907">
    <property type="component" value="Unassembled WGS sequence"/>
</dbReference>
<evidence type="ECO:0000256" key="1">
    <source>
        <dbReference type="SAM" id="MobiDB-lite"/>
    </source>
</evidence>
<feature type="compositionally biased region" description="Gly residues" evidence="1">
    <location>
        <begin position="223"/>
        <end position="233"/>
    </location>
</feature>
<accession>A0A5C7FTP9</accession>
<evidence type="ECO:0000313" key="2">
    <source>
        <dbReference type="EMBL" id="TXF89899.1"/>
    </source>
</evidence>
<feature type="region of interest" description="Disordered" evidence="1">
    <location>
        <begin position="214"/>
        <end position="233"/>
    </location>
</feature>
<gene>
    <name evidence="2" type="ORF">FUA23_08035</name>
</gene>
<comment type="caution">
    <text evidence="2">The sequence shown here is derived from an EMBL/GenBank/DDBJ whole genome shotgun (WGS) entry which is preliminary data.</text>
</comment>
<dbReference type="AlphaFoldDB" id="A0A5C7FTP9"/>
<organism evidence="2 3">
    <name type="scientific">Neolewinella aurantiaca</name>
    <dbReference type="NCBI Taxonomy" id="2602767"/>
    <lineage>
        <taxon>Bacteria</taxon>
        <taxon>Pseudomonadati</taxon>
        <taxon>Bacteroidota</taxon>
        <taxon>Saprospiria</taxon>
        <taxon>Saprospirales</taxon>
        <taxon>Lewinellaceae</taxon>
        <taxon>Neolewinella</taxon>
    </lineage>
</organism>
<reference evidence="2 3" key="1">
    <citation type="submission" date="2019-08" db="EMBL/GenBank/DDBJ databases">
        <title>Lewinella sp. strain SSH13 Genome sequencing and assembly.</title>
        <authorList>
            <person name="Kim I."/>
        </authorList>
    </citation>
    <scope>NUCLEOTIDE SEQUENCE [LARGE SCALE GENOMIC DNA]</scope>
    <source>
        <strain evidence="2 3">SSH13</strain>
    </source>
</reference>
<protein>
    <submittedName>
        <fullName evidence="2">Uncharacterized protein</fullName>
    </submittedName>
</protein>
<name>A0A5C7FTP9_9BACT</name>
<evidence type="ECO:0000313" key="3">
    <source>
        <dbReference type="Proteomes" id="UP000321907"/>
    </source>
</evidence>
<dbReference type="OrthoDB" id="839740at2"/>
<sequence>MSDTNPFLLQGSSFDKNGVPIEGLQKAFDKEFSAAQDQWNFDTDGFPAWNHLRMIPINSSFAQYLVPVFKVEDDRVKALILFTHYLDHGVVDVEYIYRGKVKRYPAYNSLRLAGKNGNGILRDHTSESLVVKFSALDQSLFGNTYDDLLSLLDIETRSQFYNKDCKITTHYLILNCQDVTGQIGGEAVVLYTECTSGGVETIVTVVAGCTGGTPGPGGPSGPTPGGGGGTGGGVNVVNNNPNSSDNRCLEDGVDCEEEEDILIILPRFDSIRIGDSLEHYPCALETLNSFTNLSHTLSSLLVNLFGTTTTVNAVVDVGNTGIGVPGTTESTAFGPGDEYFRSDITLSNSSDFSGCSQDLILSTIVHEFLHGYIEYQRHYLGQDSIRTIYGFTSTGDDYTDDHVVMGTSYVDQIANLLMTFNHDLPFSHAIALALEGLNETDYWDELLTHYGTTENEVVTILRSSRCRPESDDTASYFFVFCD</sequence>
<keyword evidence="3" id="KW-1185">Reference proteome</keyword>
<proteinExistence type="predicted"/>